<gene>
    <name evidence="1" type="ORF">LMANV2_670054</name>
</gene>
<protein>
    <submittedName>
        <fullName evidence="1">Uncharacterized protein</fullName>
    </submittedName>
</protein>
<reference evidence="1 2" key="1">
    <citation type="submission" date="2017-11" db="EMBL/GenBank/DDBJ databases">
        <authorList>
            <person name="Lechat P."/>
        </authorList>
    </citation>
    <scope>NUCLEOTIDE SEQUENCE [LARGE SCALE GENOMIC DNA]</scope>
    <source>
        <strain evidence="1">L495</strain>
    </source>
</reference>
<dbReference type="RefSeq" id="WP_000954996.1">
    <property type="nucleotide sequence ID" value="NZ_CP011931.1"/>
</dbReference>
<dbReference type="Proteomes" id="UP000234460">
    <property type="component" value="Chromosome LMANV2"/>
</dbReference>
<proteinExistence type="predicted"/>
<organism evidence="1 2">
    <name type="scientific">Leptospira interrogans serovar Manilae</name>
    <dbReference type="NCBI Taxonomy" id="214675"/>
    <lineage>
        <taxon>Bacteria</taxon>
        <taxon>Pseudomonadati</taxon>
        <taxon>Spirochaetota</taxon>
        <taxon>Spirochaetia</taxon>
        <taxon>Leptospirales</taxon>
        <taxon>Leptospiraceae</taxon>
        <taxon>Leptospira</taxon>
    </lineage>
</organism>
<dbReference type="EMBL" id="OEJX01000064">
    <property type="protein sequence ID" value="SOR63390.1"/>
    <property type="molecule type" value="Genomic_DNA"/>
</dbReference>
<comment type="caution">
    <text evidence="1">The sequence shown here is derived from an EMBL/GenBank/DDBJ whole genome shotgun (WGS) entry which is preliminary data.</text>
</comment>
<sequence length="133" mass="14579">MLTFDLVVSGVTQKQIEANSNVFTDAFTISNNFGRALKVKAIQIKYKKELKTAQIKISQNGDSTPFVKETQIAQLGSSHDAEIGFKLFPVNLTFTHQSNVSIELKPAGVLIDKDDVSVSLFCDYVRAAAPAKK</sequence>
<evidence type="ECO:0000313" key="1">
    <source>
        <dbReference type="EMBL" id="SOR63390.1"/>
    </source>
</evidence>
<accession>A0AAQ1P2W8</accession>
<evidence type="ECO:0000313" key="2">
    <source>
        <dbReference type="Proteomes" id="UP000234460"/>
    </source>
</evidence>
<name>A0AAQ1P2W8_LEPIR</name>
<dbReference type="AlphaFoldDB" id="A0AAQ1P2W8"/>